<evidence type="ECO:0000313" key="1">
    <source>
        <dbReference type="EMBL" id="GIL84695.1"/>
    </source>
</evidence>
<keyword evidence="2" id="KW-1185">Reference proteome</keyword>
<dbReference type="OrthoDB" id="542299at2759"/>
<proteinExistence type="predicted"/>
<sequence>GKVGWMPPPAAAAPVATAATAAGTSTTITTTLLEPADLGLRYSLTPTHQDLNFQLDSLTLRLSPAALHLLLQLQDMVLQPLMAPPPDKPLTRCDRFERLWSSHWGVRQAAGGGGGGGGGGPGRGVWGLELGVSRVDSMADERGVTLWRPQPAQGYVALGDVLTAGTHMPSCQVATLAVNSGLVAFPAAFDLVWQ</sequence>
<name>A0A8J4FQF7_9CHLO</name>
<reference evidence="1" key="1">
    <citation type="journal article" date="2021" name="Proc. Natl. Acad. Sci. U.S.A.">
        <title>Three genomes in the algal genus Volvox reveal the fate of a haploid sex-determining region after a transition to homothallism.</title>
        <authorList>
            <person name="Yamamoto K."/>
            <person name="Hamaji T."/>
            <person name="Kawai-Toyooka H."/>
            <person name="Matsuzaki R."/>
            <person name="Takahashi F."/>
            <person name="Nishimura Y."/>
            <person name="Kawachi M."/>
            <person name="Noguchi H."/>
            <person name="Minakuchi Y."/>
            <person name="Umen J.G."/>
            <person name="Toyoda A."/>
            <person name="Nozaki H."/>
        </authorList>
    </citation>
    <scope>NUCLEOTIDE SEQUENCE</scope>
    <source>
        <strain evidence="1">NIES-3786</strain>
    </source>
</reference>
<feature type="non-terminal residue" evidence="1">
    <location>
        <position position="1"/>
    </location>
</feature>
<evidence type="ECO:0000313" key="2">
    <source>
        <dbReference type="Proteomes" id="UP000747110"/>
    </source>
</evidence>
<organism evidence="1 2">
    <name type="scientific">Volvox reticuliferus</name>
    <dbReference type="NCBI Taxonomy" id="1737510"/>
    <lineage>
        <taxon>Eukaryota</taxon>
        <taxon>Viridiplantae</taxon>
        <taxon>Chlorophyta</taxon>
        <taxon>core chlorophytes</taxon>
        <taxon>Chlorophyceae</taxon>
        <taxon>CS clade</taxon>
        <taxon>Chlamydomonadales</taxon>
        <taxon>Volvocaceae</taxon>
        <taxon>Volvox</taxon>
    </lineage>
</organism>
<dbReference type="AlphaFoldDB" id="A0A8J4FQF7"/>
<protein>
    <submittedName>
        <fullName evidence="1">Uncharacterized protein</fullName>
    </submittedName>
</protein>
<dbReference type="Proteomes" id="UP000747110">
    <property type="component" value="Unassembled WGS sequence"/>
</dbReference>
<comment type="caution">
    <text evidence="1">The sequence shown here is derived from an EMBL/GenBank/DDBJ whole genome shotgun (WGS) entry which is preliminary data.</text>
</comment>
<feature type="non-terminal residue" evidence="1">
    <location>
        <position position="194"/>
    </location>
</feature>
<accession>A0A8J4FQF7</accession>
<gene>
    <name evidence="1" type="ORF">Vretifemale_13319</name>
</gene>
<dbReference type="EMBL" id="BNCP01000030">
    <property type="protein sequence ID" value="GIL84695.1"/>
    <property type="molecule type" value="Genomic_DNA"/>
</dbReference>